<dbReference type="PANTHER" id="PTHR33112:SF16">
    <property type="entry name" value="HETEROKARYON INCOMPATIBILITY DOMAIN-CONTAINING PROTEIN"/>
    <property type="match status" value="1"/>
</dbReference>
<keyword evidence="3" id="KW-1185">Reference proteome</keyword>
<protein>
    <submittedName>
        <fullName evidence="2">HET-domain-containing protein</fullName>
    </submittedName>
</protein>
<organism evidence="2 3">
    <name type="scientific">Apiospora saccharicola</name>
    <dbReference type="NCBI Taxonomy" id="335842"/>
    <lineage>
        <taxon>Eukaryota</taxon>
        <taxon>Fungi</taxon>
        <taxon>Dikarya</taxon>
        <taxon>Ascomycota</taxon>
        <taxon>Pezizomycotina</taxon>
        <taxon>Sordariomycetes</taxon>
        <taxon>Xylariomycetidae</taxon>
        <taxon>Amphisphaeriales</taxon>
        <taxon>Apiosporaceae</taxon>
        <taxon>Apiospora</taxon>
    </lineage>
</organism>
<evidence type="ECO:0000259" key="1">
    <source>
        <dbReference type="Pfam" id="PF06985"/>
    </source>
</evidence>
<name>A0ABR1W0F1_9PEZI</name>
<dbReference type="Pfam" id="PF06985">
    <property type="entry name" value="HET"/>
    <property type="match status" value="1"/>
</dbReference>
<gene>
    <name evidence="2" type="ORF">PG996_003144</name>
</gene>
<evidence type="ECO:0000313" key="2">
    <source>
        <dbReference type="EMBL" id="KAK8076974.1"/>
    </source>
</evidence>
<sequence length="516" mass="57887">MAIWGDDGVSASAPGLFSTTPPLSSDSAVEARYLYSTWLDTCRNQHEKCKTKLSGTLVDEELGPELPTRILDLGDPTARNLALLESKGRRGEYCALSYCWGPPDSQTFLTTTETLHDRLRGIDFDALPKTFQDAVQITRSLGMRYLWVDGLCIIQGDKDDWESEAGRMGAVYENASLVIAASGSASAQEGCFATGQREMSSVDLPYYSDNGQFGGLVHVCQQIFRWEDASPTDGPLQQRGWALQEAYFARRALHFMPGGPTWRCREEQLNERNNRVRLFFDTAWEGIIENYSKRQLTYKSDRLVAIQAYATELQKKNADIYDLGVFLSRLPSQLLWINRFRTNSDGLAESRVDLPSWTWASIGGEKYLLAYQLSFSVPHLAPVITSDRFHIDDTGSLLVQGRTTMCLNSDDRVSETYKGLTVLPAPLAPLQNLFESLRSYLGTDALYLTEPAESPHSRLQGVAYFDDEPYDTVYVLPLMTGGVWKGPSIKSMGRHLVNHISKLLVYMLKQFINIVE</sequence>
<reference evidence="2 3" key="1">
    <citation type="submission" date="2023-01" db="EMBL/GenBank/DDBJ databases">
        <title>Analysis of 21 Apiospora genomes using comparative genomics revels a genus with tremendous synthesis potential of carbohydrate active enzymes and secondary metabolites.</title>
        <authorList>
            <person name="Sorensen T."/>
        </authorList>
    </citation>
    <scope>NUCLEOTIDE SEQUENCE [LARGE SCALE GENOMIC DNA]</scope>
    <source>
        <strain evidence="2 3">CBS 83171</strain>
    </source>
</reference>
<dbReference type="PANTHER" id="PTHR33112">
    <property type="entry name" value="DOMAIN PROTEIN, PUTATIVE-RELATED"/>
    <property type="match status" value="1"/>
</dbReference>
<dbReference type="InterPro" id="IPR010730">
    <property type="entry name" value="HET"/>
</dbReference>
<comment type="caution">
    <text evidence="2">The sequence shown here is derived from an EMBL/GenBank/DDBJ whole genome shotgun (WGS) entry which is preliminary data.</text>
</comment>
<evidence type="ECO:0000313" key="3">
    <source>
        <dbReference type="Proteomes" id="UP001446871"/>
    </source>
</evidence>
<proteinExistence type="predicted"/>
<dbReference type="Proteomes" id="UP001446871">
    <property type="component" value="Unassembled WGS sequence"/>
</dbReference>
<accession>A0ABR1W0F1</accession>
<dbReference type="EMBL" id="JAQQWM010000002">
    <property type="protein sequence ID" value="KAK8076974.1"/>
    <property type="molecule type" value="Genomic_DNA"/>
</dbReference>
<feature type="domain" description="Heterokaryon incompatibility" evidence="1">
    <location>
        <begin position="93"/>
        <end position="245"/>
    </location>
</feature>